<evidence type="ECO:0000256" key="4">
    <source>
        <dbReference type="ARBA" id="ARBA00010892"/>
    </source>
</evidence>
<feature type="compositionally biased region" description="Polar residues" evidence="19">
    <location>
        <begin position="560"/>
        <end position="569"/>
    </location>
</feature>
<evidence type="ECO:0000256" key="5">
    <source>
        <dbReference type="ARBA" id="ARBA00012417"/>
    </source>
</evidence>
<comment type="caution">
    <text evidence="22">The sequence shown here is derived from an EMBL/GenBank/DDBJ whole genome shotgun (WGS) entry which is preliminary data.</text>
</comment>
<dbReference type="GO" id="GO:0005634">
    <property type="term" value="C:nucleus"/>
    <property type="evidence" value="ECO:0007669"/>
    <property type="project" value="UniProtKB-SubCell"/>
</dbReference>
<dbReference type="SUPFAM" id="SSF81301">
    <property type="entry name" value="Nucleotidyltransferase"/>
    <property type="match status" value="1"/>
</dbReference>
<dbReference type="FunFam" id="1.10.150.20:FF:000010">
    <property type="entry name" value="DNA polymerase lambda"/>
    <property type="match status" value="1"/>
</dbReference>
<feature type="region of interest" description="Disordered" evidence="19">
    <location>
        <begin position="437"/>
        <end position="489"/>
    </location>
</feature>
<keyword evidence="10" id="KW-0548">Nucleotidyltransferase</keyword>
<evidence type="ECO:0000256" key="6">
    <source>
        <dbReference type="ARBA" id="ARBA00022448"/>
    </source>
</evidence>
<protein>
    <recommendedName>
        <fullName evidence="5">DNA-directed DNA polymerase</fullName>
        <ecNumber evidence="5">2.7.7.7</ecNumber>
    </recommendedName>
</protein>
<keyword evidence="16" id="KW-0234">DNA repair</keyword>
<keyword evidence="11" id="KW-0479">Metal-binding</keyword>
<dbReference type="GO" id="GO:0046872">
    <property type="term" value="F:metal ion binding"/>
    <property type="evidence" value="ECO:0007669"/>
    <property type="project" value="UniProtKB-KW"/>
</dbReference>
<dbReference type="InterPro" id="IPR002054">
    <property type="entry name" value="DNA-dir_DNA_pol_X"/>
</dbReference>
<feature type="compositionally biased region" description="Low complexity" evidence="19">
    <location>
        <begin position="1157"/>
        <end position="1166"/>
    </location>
</feature>
<dbReference type="GO" id="GO:0003677">
    <property type="term" value="F:DNA binding"/>
    <property type="evidence" value="ECO:0007669"/>
    <property type="project" value="InterPro"/>
</dbReference>
<feature type="transmembrane region" description="Helical" evidence="20">
    <location>
        <begin position="378"/>
        <end position="401"/>
    </location>
</feature>
<evidence type="ECO:0000256" key="11">
    <source>
        <dbReference type="ARBA" id="ARBA00022723"/>
    </source>
</evidence>
<dbReference type="GO" id="GO:0003887">
    <property type="term" value="F:DNA-directed DNA polymerase activity"/>
    <property type="evidence" value="ECO:0007669"/>
    <property type="project" value="UniProtKB-KW"/>
</dbReference>
<dbReference type="InterPro" id="IPR001357">
    <property type="entry name" value="BRCT_dom"/>
</dbReference>
<dbReference type="InterPro" id="IPR029398">
    <property type="entry name" value="PolB_thumb"/>
</dbReference>
<dbReference type="Gene3D" id="3.30.210.10">
    <property type="entry name" value="DNA polymerase, thumb domain"/>
    <property type="match status" value="1"/>
</dbReference>
<evidence type="ECO:0000313" key="23">
    <source>
        <dbReference type="Proteomes" id="UP000256690"/>
    </source>
</evidence>
<keyword evidence="14 20" id="KW-1133">Transmembrane helix</keyword>
<dbReference type="SUPFAM" id="SSF81585">
    <property type="entry name" value="PsbU/PolX domain-like"/>
    <property type="match status" value="1"/>
</dbReference>
<feature type="compositionally biased region" description="Basic and acidic residues" evidence="19">
    <location>
        <begin position="611"/>
        <end position="623"/>
    </location>
</feature>
<sequence>MSSPDSPVLGSDDKKWTAKALLRHAERSHSRLPGIRKVPLRSIAVILLVACVNVVVWVAVAIVLRYHSSLVSNAVLAYTLGLRHAFDADHISAIDLMTRRLLATGQKPVTVGTFFSLGHSTIVIITSIVVAATAAAVSSRFDKFSTVGGIIGTSVSAAFLILLGFMNAYILYKLYKQMQKVLDLPEGQEDEAWKIEGGGVLFRVLKRMFKLIDRPWKMYPLGILFGLGFDTSSEIALLGISSIEAAKGTSFWVILIFPILFTAGMCLLDTTDGALMLALYVQPATNFLPPKRTDSTTSQGPLIDAAANPDTESNPEDPITTPQNHRDPVAFLYYSIVLTTLTVIVAIIIGVIQLLTLILNVAEPTGRFWDGVQTAGDYYDVIGGGICGAFLVFGTLSVFVYKPWRRWVGKRHGKGVDPAAFSGDGAYRDEPFGAEAGASIPRVDTPLNEGSSVKYGTQPTMSTTTASPTPSDPDQGLETDTNPSTAGAGLSLSECPPIFVLPTHLDIEALHQAEETLSQHGARLTYDVAEATLILGKIGQKKRAALELRSRGVWTEEVESTTISQSSQPTGPPAKRRRVGDAKSKNAADEIYLSTEDESEEDGIRGKRPTAHLEHPQRSKSKGDPVSSVPDLCGKEDGVIRVVRLDWLMQCVEAQMLLPLGPFVVYHARKIERPATKSDKDAANSQAILDRAKQDAAFKVPYPPSRHRLDGLSSHHPPPKLYRTTTSENEEAEPLPPPPDWVRDGVMYACMRSAFLNTPNKGFIDQLIKIRTIRELNLDEIGVRAYSTAIAAIAAYPHEIRRGSQILSLPGCEAKIANLFAEFKASESGTLSAAEALDTDPDLRTLHTFYNIWGVGSKTARDFYYARQWRDLDDIVEHGWTSLSRVQQIGVKYYDEFLLDIPRSEVEAIGKIICQHANSPAVRPTAQYDGHGVECIIVGSYRRGKPVSHDVDIILSHRDEAITHNLVVDVVASLESDGWITHTLALHQTTSNRNQQTLPYRGDTDERSHFDTLDKALVVWQTPSDKLGPENKDNPHRRVDIIISPWRTVGCAVLGWSGDTTFERDLRRYAKKAHGWKFDSSGVRERVTGGQVIDLEAGGGTWQERERMVMEGLGVGWRPPTERLSDDCILGVPVEAGFPQESSSARSRRPLFPGPRPSSSRASSDSFSPLLLSPMFFTSWKTSLNACRPVSLDSPTSRNMPDPSITFGVIHQGEVIFKQSVGHRDSDFSSPPPDADTLYMIGSCSKMFTSAAVGILVDEGILHWKDPIEKYTPDFNPEEDARIGKEADIIDCLRHSTGLTDSAMLMFGPHGPISRRKT</sequence>
<comment type="catalytic activity">
    <reaction evidence="18">
        <text>DNA(n) + a 2'-deoxyribonucleoside 5'-triphosphate = DNA(n+1) + diphosphate</text>
        <dbReference type="Rhea" id="RHEA:22508"/>
        <dbReference type="Rhea" id="RHEA-COMP:17339"/>
        <dbReference type="Rhea" id="RHEA-COMP:17340"/>
        <dbReference type="ChEBI" id="CHEBI:33019"/>
        <dbReference type="ChEBI" id="CHEBI:61560"/>
        <dbReference type="ChEBI" id="CHEBI:173112"/>
        <dbReference type="EC" id="2.7.7.7"/>
    </reaction>
</comment>
<feature type="region of interest" description="Disordered" evidence="19">
    <location>
        <begin position="557"/>
        <end position="631"/>
    </location>
</feature>
<dbReference type="Gene3D" id="3.40.710.10">
    <property type="entry name" value="DD-peptidase/beta-lactamase superfamily"/>
    <property type="match status" value="1"/>
</dbReference>
<dbReference type="InterPro" id="IPR004688">
    <property type="entry name" value="Ni/Co_transpt"/>
</dbReference>
<dbReference type="PANTHER" id="PTHR31611:SF0">
    <property type="entry name" value="HIGH-AFFINITY NICKEL TRANSPORT PROTEIN NIC1"/>
    <property type="match status" value="1"/>
</dbReference>
<dbReference type="InterPro" id="IPR011541">
    <property type="entry name" value="Ni/Co_transpt_high_affinity"/>
</dbReference>
<evidence type="ECO:0000256" key="2">
    <source>
        <dbReference type="ARBA" id="ARBA00004127"/>
    </source>
</evidence>
<keyword evidence="7" id="KW-0533">Nickel</keyword>
<dbReference type="PRINTS" id="PR00870">
    <property type="entry name" value="DNAPOLXBETA"/>
</dbReference>
<dbReference type="InterPro" id="IPR043519">
    <property type="entry name" value="NT_sf"/>
</dbReference>
<keyword evidence="9 20" id="KW-0812">Transmembrane</keyword>
<evidence type="ECO:0000256" key="7">
    <source>
        <dbReference type="ARBA" id="ARBA00022596"/>
    </source>
</evidence>
<evidence type="ECO:0000256" key="18">
    <source>
        <dbReference type="ARBA" id="ARBA00049244"/>
    </source>
</evidence>
<evidence type="ECO:0000256" key="12">
    <source>
        <dbReference type="ARBA" id="ARBA00022763"/>
    </source>
</evidence>
<keyword evidence="12" id="KW-0227">DNA damage</keyword>
<evidence type="ECO:0000256" key="17">
    <source>
        <dbReference type="ARBA" id="ARBA00023242"/>
    </source>
</evidence>
<name>A0A3D8SW50_9EURO</name>
<feature type="region of interest" description="Disordered" evidence="19">
    <location>
        <begin position="290"/>
        <end position="323"/>
    </location>
</feature>
<feature type="region of interest" description="Disordered" evidence="19">
    <location>
        <begin position="706"/>
        <end position="738"/>
    </location>
</feature>
<feature type="compositionally biased region" description="Low complexity" evidence="19">
    <location>
        <begin position="457"/>
        <end position="469"/>
    </location>
</feature>
<comment type="similarity">
    <text evidence="3">Belongs to the DNA polymerase type-X family.</text>
</comment>
<dbReference type="GO" id="GO:0006281">
    <property type="term" value="P:DNA repair"/>
    <property type="evidence" value="ECO:0007669"/>
    <property type="project" value="UniProtKB-KW"/>
</dbReference>
<dbReference type="OrthoDB" id="5197598at2759"/>
<dbReference type="Pfam" id="PF14792">
    <property type="entry name" value="DNA_pol_B_palm"/>
    <property type="match status" value="1"/>
</dbReference>
<dbReference type="Pfam" id="PF10391">
    <property type="entry name" value="DNA_pol_lambd_f"/>
    <property type="match status" value="1"/>
</dbReference>
<evidence type="ECO:0000256" key="1">
    <source>
        <dbReference type="ARBA" id="ARBA00004123"/>
    </source>
</evidence>
<dbReference type="SMART" id="SM00483">
    <property type="entry name" value="POLXc"/>
    <property type="match status" value="1"/>
</dbReference>
<evidence type="ECO:0000259" key="21">
    <source>
        <dbReference type="PROSITE" id="PS50172"/>
    </source>
</evidence>
<feature type="transmembrane region" description="Helical" evidence="20">
    <location>
        <begin position="331"/>
        <end position="358"/>
    </location>
</feature>
<dbReference type="GO" id="GO:0012505">
    <property type="term" value="C:endomembrane system"/>
    <property type="evidence" value="ECO:0007669"/>
    <property type="project" value="UniProtKB-SubCell"/>
</dbReference>
<dbReference type="EC" id="2.7.7.7" evidence="5"/>
<feature type="transmembrane region" description="Helical" evidence="20">
    <location>
        <begin position="43"/>
        <end position="64"/>
    </location>
</feature>
<evidence type="ECO:0000313" key="22">
    <source>
        <dbReference type="EMBL" id="RDW90533.1"/>
    </source>
</evidence>
<dbReference type="STRING" id="1810919.A0A3D8SW50"/>
<dbReference type="InterPro" id="IPR010996">
    <property type="entry name" value="HHH_MUS81"/>
</dbReference>
<dbReference type="PROSITE" id="PS50172">
    <property type="entry name" value="BRCT"/>
    <property type="match status" value="1"/>
</dbReference>
<dbReference type="GO" id="GO:0015099">
    <property type="term" value="F:nickel cation transmembrane transporter activity"/>
    <property type="evidence" value="ECO:0007669"/>
    <property type="project" value="InterPro"/>
</dbReference>
<dbReference type="GeneID" id="38112678"/>
<keyword evidence="13" id="KW-0239">DNA-directed DNA polymerase</keyword>
<feature type="transmembrane region" description="Helical" evidence="20">
    <location>
        <begin position="249"/>
        <end position="268"/>
    </location>
</feature>
<feature type="transmembrane region" description="Helical" evidence="20">
    <location>
        <begin position="149"/>
        <end position="172"/>
    </location>
</feature>
<evidence type="ECO:0000256" key="16">
    <source>
        <dbReference type="ARBA" id="ARBA00023204"/>
    </source>
</evidence>
<reference evidence="22 23" key="1">
    <citation type="journal article" date="2018" name="IMA Fungus">
        <title>IMA Genome-F 9: Draft genome sequence of Annulohypoxylon stygium, Aspergillus mulundensis, Berkeleyomyces basicola (syn. Thielaviopsis basicola), Ceratocystis smalleyi, two Cercospora beticola strains, Coleophoma cylindrospora, Fusarium fracticaudum, Phialophora cf. hyalina, and Morchella septimelata.</title>
        <authorList>
            <person name="Wingfield B.D."/>
            <person name="Bills G.F."/>
            <person name="Dong Y."/>
            <person name="Huang W."/>
            <person name="Nel W.J."/>
            <person name="Swalarsk-Parry B.S."/>
            <person name="Vaghefi N."/>
            <person name="Wilken P.M."/>
            <person name="An Z."/>
            <person name="de Beer Z.W."/>
            <person name="De Vos L."/>
            <person name="Chen L."/>
            <person name="Duong T.A."/>
            <person name="Gao Y."/>
            <person name="Hammerbacher A."/>
            <person name="Kikkert J.R."/>
            <person name="Li Y."/>
            <person name="Li H."/>
            <person name="Li K."/>
            <person name="Li Q."/>
            <person name="Liu X."/>
            <person name="Ma X."/>
            <person name="Naidoo K."/>
            <person name="Pethybridge S.J."/>
            <person name="Sun J."/>
            <person name="Steenkamp E.T."/>
            <person name="van der Nest M.A."/>
            <person name="van Wyk S."/>
            <person name="Wingfield M.J."/>
            <person name="Xiong C."/>
            <person name="Yue Q."/>
            <person name="Zhang X."/>
        </authorList>
    </citation>
    <scope>NUCLEOTIDE SEQUENCE [LARGE SCALE GENOMIC DNA]</scope>
    <source>
        <strain evidence="22 23">DSM 5745</strain>
    </source>
</reference>
<dbReference type="CDD" id="cd00141">
    <property type="entry name" value="NT_POLXc"/>
    <property type="match status" value="1"/>
</dbReference>
<feature type="region of interest" description="Disordered" evidence="19">
    <location>
        <begin position="1139"/>
        <end position="1166"/>
    </location>
</feature>
<feature type="compositionally biased region" description="Basic and acidic residues" evidence="19">
    <location>
        <begin position="579"/>
        <end position="588"/>
    </location>
</feature>
<dbReference type="Gene3D" id="1.10.150.20">
    <property type="entry name" value="5' to 3' exonuclease, C-terminal subdomain"/>
    <property type="match status" value="1"/>
</dbReference>
<evidence type="ECO:0000256" key="8">
    <source>
        <dbReference type="ARBA" id="ARBA00022679"/>
    </source>
</evidence>
<evidence type="ECO:0000256" key="15">
    <source>
        <dbReference type="ARBA" id="ARBA00023136"/>
    </source>
</evidence>
<dbReference type="InterPro" id="IPR028207">
    <property type="entry name" value="DNA_pol_B_palm_palm"/>
</dbReference>
<evidence type="ECO:0000256" key="9">
    <source>
        <dbReference type="ARBA" id="ARBA00022692"/>
    </source>
</evidence>
<dbReference type="Pfam" id="PF14716">
    <property type="entry name" value="HHH_8"/>
    <property type="match status" value="1"/>
</dbReference>
<dbReference type="InterPro" id="IPR027421">
    <property type="entry name" value="DNA_pol_lamdba_lyase_dom_sf"/>
</dbReference>
<dbReference type="Gene3D" id="1.10.150.110">
    <property type="entry name" value="DNA polymerase beta, N-terminal domain-like"/>
    <property type="match status" value="1"/>
</dbReference>
<evidence type="ECO:0000256" key="10">
    <source>
        <dbReference type="ARBA" id="ARBA00022695"/>
    </source>
</evidence>
<dbReference type="SUPFAM" id="SSF56601">
    <property type="entry name" value="beta-lactamase/transpeptidase-like"/>
    <property type="match status" value="1"/>
</dbReference>
<dbReference type="PANTHER" id="PTHR31611">
    <property type="entry name" value="HIGH-AFFINITY NICKEL TRANSPORT PROTEIN NIC1"/>
    <property type="match status" value="1"/>
</dbReference>
<dbReference type="SUPFAM" id="SSF47802">
    <property type="entry name" value="DNA polymerase beta, N-terminal domain-like"/>
    <property type="match status" value="1"/>
</dbReference>
<evidence type="ECO:0000256" key="14">
    <source>
        <dbReference type="ARBA" id="ARBA00022989"/>
    </source>
</evidence>
<keyword evidence="17" id="KW-0539">Nucleus</keyword>
<dbReference type="InterPro" id="IPR018944">
    <property type="entry name" value="DNA_pol_lambd_fingers_domain"/>
</dbReference>
<dbReference type="InterPro" id="IPR001466">
    <property type="entry name" value="Beta-lactam-related"/>
</dbReference>
<evidence type="ECO:0000256" key="3">
    <source>
        <dbReference type="ARBA" id="ARBA00008323"/>
    </source>
</evidence>
<proteinExistence type="inferred from homology"/>
<feature type="domain" description="BRCT" evidence="21">
    <location>
        <begin position="640"/>
        <end position="665"/>
    </location>
</feature>
<accession>A0A3D8SW50</accession>
<dbReference type="GO" id="GO:0005886">
    <property type="term" value="C:plasma membrane"/>
    <property type="evidence" value="ECO:0007669"/>
    <property type="project" value="InterPro"/>
</dbReference>
<comment type="subcellular location">
    <subcellularLocation>
        <location evidence="2">Endomembrane system</location>
        <topology evidence="2">Multi-pass membrane protein</topology>
    </subcellularLocation>
    <subcellularLocation>
        <location evidence="1">Nucleus</location>
    </subcellularLocation>
</comment>
<dbReference type="Pfam" id="PF00144">
    <property type="entry name" value="Beta-lactamase"/>
    <property type="match status" value="1"/>
</dbReference>
<dbReference type="EMBL" id="PVWQ01000002">
    <property type="protein sequence ID" value="RDW90533.1"/>
    <property type="molecule type" value="Genomic_DNA"/>
</dbReference>
<dbReference type="FunFam" id="3.30.210.10:FF:000005">
    <property type="entry name" value="DNA polymerase IV"/>
    <property type="match status" value="1"/>
</dbReference>
<dbReference type="Pfam" id="PF03824">
    <property type="entry name" value="NicO"/>
    <property type="match status" value="1"/>
</dbReference>
<keyword evidence="23" id="KW-1185">Reference proteome</keyword>
<evidence type="ECO:0000256" key="13">
    <source>
        <dbReference type="ARBA" id="ARBA00022932"/>
    </source>
</evidence>
<organism evidence="22 23">
    <name type="scientific">Aspergillus mulundensis</name>
    <dbReference type="NCBI Taxonomy" id="1810919"/>
    <lineage>
        <taxon>Eukaryota</taxon>
        <taxon>Fungi</taxon>
        <taxon>Dikarya</taxon>
        <taxon>Ascomycota</taxon>
        <taxon>Pezizomycotina</taxon>
        <taxon>Eurotiomycetes</taxon>
        <taxon>Eurotiomycetidae</taxon>
        <taxon>Eurotiales</taxon>
        <taxon>Aspergillaceae</taxon>
        <taxon>Aspergillus</taxon>
        <taxon>Aspergillus subgen. Nidulantes</taxon>
    </lineage>
</organism>
<keyword evidence="8" id="KW-0808">Transferase</keyword>
<dbReference type="FunFam" id="1.10.150.110:FF:000005">
    <property type="entry name" value="DNA polymerase POL4"/>
    <property type="match status" value="1"/>
</dbReference>
<keyword evidence="15 20" id="KW-0472">Membrane</keyword>
<gene>
    <name evidence="22" type="ORF">DSM5745_02308</name>
</gene>
<evidence type="ECO:0000256" key="19">
    <source>
        <dbReference type="SAM" id="MobiDB-lite"/>
    </source>
</evidence>
<dbReference type="Proteomes" id="UP000256690">
    <property type="component" value="Unassembled WGS sequence"/>
</dbReference>
<dbReference type="InterPro" id="IPR037160">
    <property type="entry name" value="DNA_Pol_thumb_sf"/>
</dbReference>
<comment type="similarity">
    <text evidence="4">Belongs to the NiCoT transporter (TC 2.A.52) family.</text>
</comment>
<dbReference type="RefSeq" id="XP_026607487.1">
    <property type="nucleotide sequence ID" value="XM_026744324.1"/>
</dbReference>
<evidence type="ECO:0000256" key="20">
    <source>
        <dbReference type="SAM" id="Phobius"/>
    </source>
</evidence>
<dbReference type="InterPro" id="IPR012338">
    <property type="entry name" value="Beta-lactam/transpept-like"/>
</dbReference>
<feature type="transmembrane region" description="Helical" evidence="20">
    <location>
        <begin position="109"/>
        <end position="137"/>
    </location>
</feature>
<dbReference type="Pfam" id="PF14791">
    <property type="entry name" value="DNA_pol_B_thumb"/>
    <property type="match status" value="1"/>
</dbReference>
<dbReference type="Gene3D" id="3.30.460.10">
    <property type="entry name" value="Beta Polymerase, domain 2"/>
    <property type="match status" value="1"/>
</dbReference>
<dbReference type="InterPro" id="IPR002008">
    <property type="entry name" value="DNA_pol_X_beta-like"/>
</dbReference>
<keyword evidence="6" id="KW-0813">Transport</keyword>